<evidence type="ECO:0000256" key="5">
    <source>
        <dbReference type="ARBA" id="ARBA00022989"/>
    </source>
</evidence>
<dbReference type="Proteomes" id="UP001162834">
    <property type="component" value="Chromosome"/>
</dbReference>
<evidence type="ECO:0000256" key="2">
    <source>
        <dbReference type="ARBA" id="ARBA00010157"/>
    </source>
</evidence>
<dbReference type="PANTHER" id="PTHR33406">
    <property type="entry name" value="MEMBRANE PROTEIN MJ1562-RELATED"/>
    <property type="match status" value="1"/>
</dbReference>
<dbReference type="GO" id="GO:0005886">
    <property type="term" value="C:plasma membrane"/>
    <property type="evidence" value="ECO:0007669"/>
    <property type="project" value="UniProtKB-SubCell"/>
</dbReference>
<evidence type="ECO:0000259" key="8">
    <source>
        <dbReference type="Pfam" id="PF03176"/>
    </source>
</evidence>
<feature type="transmembrane region" description="Helical" evidence="7">
    <location>
        <begin position="255"/>
        <end position="275"/>
    </location>
</feature>
<keyword evidence="6 7" id="KW-0472">Membrane</keyword>
<dbReference type="InterPro" id="IPR050545">
    <property type="entry name" value="Mycobact_MmpL"/>
</dbReference>
<dbReference type="Pfam" id="PF03176">
    <property type="entry name" value="MMPL"/>
    <property type="match status" value="2"/>
</dbReference>
<evidence type="ECO:0000256" key="4">
    <source>
        <dbReference type="ARBA" id="ARBA00022692"/>
    </source>
</evidence>
<keyword evidence="5 7" id="KW-1133">Transmembrane helix</keyword>
<organism evidence="9 10">
    <name type="scientific">Capillimicrobium parvum</name>
    <dbReference type="NCBI Taxonomy" id="2884022"/>
    <lineage>
        <taxon>Bacteria</taxon>
        <taxon>Bacillati</taxon>
        <taxon>Actinomycetota</taxon>
        <taxon>Thermoleophilia</taxon>
        <taxon>Solirubrobacterales</taxon>
        <taxon>Capillimicrobiaceae</taxon>
        <taxon>Capillimicrobium</taxon>
    </lineage>
</organism>
<keyword evidence="3" id="KW-1003">Cell membrane</keyword>
<dbReference type="KEGG" id="sbae:DSM104329_00121"/>
<evidence type="ECO:0000313" key="9">
    <source>
        <dbReference type="EMBL" id="UGS33756.1"/>
    </source>
</evidence>
<reference evidence="9" key="1">
    <citation type="journal article" date="2022" name="Int. J. Syst. Evol. Microbiol.">
        <title>Pseudomonas aegrilactucae sp. nov. and Pseudomonas morbosilactucae sp. nov., pathogens causing bacterial rot of lettuce in Japan.</title>
        <authorList>
            <person name="Sawada H."/>
            <person name="Fujikawa T."/>
            <person name="Satou M."/>
        </authorList>
    </citation>
    <scope>NUCLEOTIDE SEQUENCE</scope>
    <source>
        <strain evidence="9">0166_1</strain>
    </source>
</reference>
<dbReference type="SUPFAM" id="SSF82866">
    <property type="entry name" value="Multidrug efflux transporter AcrB transmembrane domain"/>
    <property type="match status" value="2"/>
</dbReference>
<comment type="subcellular location">
    <subcellularLocation>
        <location evidence="1">Cell membrane</location>
        <topology evidence="1">Multi-pass membrane protein</topology>
    </subcellularLocation>
</comment>
<proteinExistence type="inferred from homology"/>
<feature type="transmembrane region" description="Helical" evidence="7">
    <location>
        <begin position="331"/>
        <end position="354"/>
    </location>
</feature>
<feature type="transmembrane region" description="Helical" evidence="7">
    <location>
        <begin position="223"/>
        <end position="243"/>
    </location>
</feature>
<dbReference type="Gene3D" id="1.20.1640.10">
    <property type="entry name" value="Multidrug efflux transporter AcrB transmembrane domain"/>
    <property type="match status" value="2"/>
</dbReference>
<accession>A0A9E6XU20</accession>
<dbReference type="InterPro" id="IPR004869">
    <property type="entry name" value="MMPL_dom"/>
</dbReference>
<feature type="transmembrane region" description="Helical" evidence="7">
    <location>
        <begin position="587"/>
        <end position="608"/>
    </location>
</feature>
<keyword evidence="10" id="KW-1185">Reference proteome</keyword>
<evidence type="ECO:0000256" key="3">
    <source>
        <dbReference type="ARBA" id="ARBA00022475"/>
    </source>
</evidence>
<feature type="transmembrane region" description="Helical" evidence="7">
    <location>
        <begin position="561"/>
        <end position="580"/>
    </location>
</feature>
<dbReference type="RefSeq" id="WP_259313450.1">
    <property type="nucleotide sequence ID" value="NZ_CP087164.1"/>
</dbReference>
<dbReference type="AlphaFoldDB" id="A0A9E6XU20"/>
<feature type="transmembrane region" description="Helical" evidence="7">
    <location>
        <begin position="196"/>
        <end position="216"/>
    </location>
</feature>
<feature type="transmembrane region" description="Helical" evidence="7">
    <location>
        <begin position="620"/>
        <end position="645"/>
    </location>
</feature>
<feature type="transmembrane region" description="Helical" evidence="7">
    <location>
        <begin position="389"/>
        <end position="408"/>
    </location>
</feature>
<feature type="domain" description="Membrane transport protein MMPL" evidence="8">
    <location>
        <begin position="151"/>
        <end position="390"/>
    </location>
</feature>
<comment type="similarity">
    <text evidence="2">Belongs to the resistance-nodulation-cell division (RND) (TC 2.A.6) family. MmpL subfamily.</text>
</comment>
<feature type="transmembrane region" description="Helical" evidence="7">
    <location>
        <begin position="693"/>
        <end position="720"/>
    </location>
</feature>
<feature type="transmembrane region" description="Helical" evidence="7">
    <location>
        <begin position="21"/>
        <end position="48"/>
    </location>
</feature>
<evidence type="ECO:0000256" key="6">
    <source>
        <dbReference type="ARBA" id="ARBA00023136"/>
    </source>
</evidence>
<feature type="transmembrane region" description="Helical" evidence="7">
    <location>
        <begin position="665"/>
        <end position="687"/>
    </location>
</feature>
<evidence type="ECO:0000256" key="7">
    <source>
        <dbReference type="SAM" id="Phobius"/>
    </source>
</evidence>
<dbReference type="PANTHER" id="PTHR33406:SF6">
    <property type="entry name" value="MEMBRANE PROTEIN YDGH-RELATED"/>
    <property type="match status" value="1"/>
</dbReference>
<gene>
    <name evidence="9" type="ORF">DSM104329_00121</name>
</gene>
<name>A0A9E6XU20_9ACTN</name>
<evidence type="ECO:0000256" key="1">
    <source>
        <dbReference type="ARBA" id="ARBA00004651"/>
    </source>
</evidence>
<keyword evidence="4 7" id="KW-0812">Transmembrane</keyword>
<feature type="transmembrane region" description="Helical" evidence="7">
    <location>
        <begin position="296"/>
        <end position="319"/>
    </location>
</feature>
<dbReference type="EMBL" id="CP087164">
    <property type="protein sequence ID" value="UGS33756.1"/>
    <property type="molecule type" value="Genomic_DNA"/>
</dbReference>
<feature type="domain" description="Membrane transport protein MMPL" evidence="8">
    <location>
        <begin position="458"/>
        <end position="720"/>
    </location>
</feature>
<sequence>MEQPAESAESDPRPAGPLSRAYARLVTTLAPLIVPAWIAAAVLAVLYLPAMGQGGALAGFEPSGSRAAAVEARSAQLFGTPLIARTLVVQRDAQGLSAAAQVRALGRARAGRDRALPDLRGVLPLVNARGLVPASRETGTTAISYLFFAPDSSVDDQVATAHAFTAREVSRPDDALVGVTGVVPARLAQWHAISTALPWLTLVTVLLIAAVVGLRFRALGAPLVSLAAAGIAYVISTRAVGWLDERSGLSVPQEAEPVMVVLLLGIVTDYAIFYLESTRTAHGRGLGRWAAARTGAASTTPIVFTAGILVAASTGALVLGNSDFFRAFGPGLALTALFSMVVAVTFVPAALALLGRAAFWPRGAPAEPAGPATAGRRFRLARLATARPIALVAVLVCVALGLAAASGLRDARLAVPLMSDLPGGDEAAQAQTAAARGMAPGIVAPTEVLVEGTGLNRSAAALTRVRAALAREPHVAAVVGPGAETQRLPAGVLVTRDGRAARFAVVLSVDPLGANGLDAVRRLEADLPGLVREAGLAGARAGVAGDSALGAETVDGMLADLLRVAGAALLAAFVVLAIFLRSLVAPLILLAASVLALAVSLGLTALVFQHQLGFDALSWYVPFTAAVLLIALGSDYNVFVAGRIWQQARRRPLRDAIALSAPGSAKALVVAGVALALSFASLAIVPLRSFRELAFAMACGVLLETFLVRPVLVPSLLAVVRPRVRGAERLPRDPETPTVAG</sequence>
<evidence type="ECO:0000313" key="10">
    <source>
        <dbReference type="Proteomes" id="UP001162834"/>
    </source>
</evidence>
<protein>
    <recommendedName>
        <fullName evidence="8">Membrane transport protein MMPL domain-containing protein</fullName>
    </recommendedName>
</protein>